<comment type="similarity">
    <text evidence="1">In the C-terminal section; belongs to the transposase 35 family.</text>
</comment>
<dbReference type="KEGG" id="pnp:IJ22_18370"/>
<protein>
    <submittedName>
        <fullName evidence="11">Putative transposase</fullName>
    </submittedName>
</protein>
<dbReference type="STRING" id="162209.IJ22_18370"/>
<dbReference type="NCBIfam" id="NF040570">
    <property type="entry name" value="guided_TnpB"/>
    <property type="match status" value="1"/>
</dbReference>
<evidence type="ECO:0000259" key="9">
    <source>
        <dbReference type="Pfam" id="PF07282"/>
    </source>
</evidence>
<evidence type="ECO:0000256" key="6">
    <source>
        <dbReference type="ARBA" id="ARBA00023125"/>
    </source>
</evidence>
<keyword evidence="12" id="KW-1185">Reference proteome</keyword>
<dbReference type="Pfam" id="PF07282">
    <property type="entry name" value="Cas12f1-like_TNB"/>
    <property type="match status" value="1"/>
</dbReference>
<dbReference type="EMBL" id="CP013652">
    <property type="protein sequence ID" value="ALS22211.1"/>
    <property type="molecule type" value="Genomic_DNA"/>
</dbReference>
<reference evidence="11 12" key="2">
    <citation type="journal article" date="2016" name="Genome Announc.">
        <title>Complete Genome Sequences of Two Interactive Moderate Thermophiles, Paenibacillus napthalenovorans 32O-Y and Paenibacillus sp. 32O-W.</title>
        <authorList>
            <person name="Butler R.R.III."/>
            <person name="Wang J."/>
            <person name="Stark B.C."/>
            <person name="Pombert J.F."/>
        </authorList>
    </citation>
    <scope>NUCLEOTIDE SEQUENCE [LARGE SCALE GENOMIC DNA]</scope>
    <source>
        <strain evidence="11 12">32O-Y</strain>
    </source>
</reference>
<keyword evidence="5" id="KW-0862">Zinc</keyword>
<evidence type="ECO:0000259" key="10">
    <source>
        <dbReference type="Pfam" id="PF12323"/>
    </source>
</evidence>
<organism evidence="11 12">
    <name type="scientific">Paenibacillus naphthalenovorans</name>
    <dbReference type="NCBI Taxonomy" id="162209"/>
    <lineage>
        <taxon>Bacteria</taxon>
        <taxon>Bacillati</taxon>
        <taxon>Bacillota</taxon>
        <taxon>Bacilli</taxon>
        <taxon>Bacillales</taxon>
        <taxon>Paenibacillaceae</taxon>
        <taxon>Paenibacillus</taxon>
    </lineage>
</organism>
<evidence type="ECO:0000256" key="3">
    <source>
        <dbReference type="ARBA" id="ARBA00022578"/>
    </source>
</evidence>
<keyword evidence="3" id="KW-0815">Transposition</keyword>
<dbReference type="PATRIC" id="fig|162209.4.peg.1947"/>
<evidence type="ECO:0000256" key="1">
    <source>
        <dbReference type="ARBA" id="ARBA00008761"/>
    </source>
</evidence>
<dbReference type="InterPro" id="IPR010095">
    <property type="entry name" value="Cas12f1-like_TNB"/>
</dbReference>
<evidence type="ECO:0000313" key="12">
    <source>
        <dbReference type="Proteomes" id="UP000061660"/>
    </source>
</evidence>
<evidence type="ECO:0000256" key="7">
    <source>
        <dbReference type="ARBA" id="ARBA00023172"/>
    </source>
</evidence>
<dbReference type="PANTHER" id="PTHR30405:SF25">
    <property type="entry name" value="RNA-GUIDED DNA ENDONUCLEASE INSQ-RELATED"/>
    <property type="match status" value="1"/>
</dbReference>
<dbReference type="NCBIfam" id="TIGR01766">
    <property type="entry name" value="IS200/IS605 family accessory protein TnpB-like domain"/>
    <property type="match status" value="1"/>
</dbReference>
<keyword evidence="6" id="KW-0238">DNA-binding</keyword>
<feature type="domain" description="Probable transposase IS891/IS1136/IS1341" evidence="8">
    <location>
        <begin position="161"/>
        <end position="275"/>
    </location>
</feature>
<evidence type="ECO:0000256" key="4">
    <source>
        <dbReference type="ARBA" id="ARBA00022723"/>
    </source>
</evidence>
<dbReference type="InterPro" id="IPR001959">
    <property type="entry name" value="Transposase"/>
</dbReference>
<dbReference type="Proteomes" id="UP000061660">
    <property type="component" value="Chromosome"/>
</dbReference>
<dbReference type="AlphaFoldDB" id="A0A0U2VFB3"/>
<proteinExistence type="inferred from homology"/>
<feature type="domain" description="Transposase putative helix-turn-helix" evidence="10">
    <location>
        <begin position="1"/>
        <end position="45"/>
    </location>
</feature>
<dbReference type="InterPro" id="IPR021027">
    <property type="entry name" value="Transposase_put_HTH"/>
</dbReference>
<name>A0A0U2VFB3_9BACL</name>
<reference evidence="12" key="1">
    <citation type="submission" date="2015-12" db="EMBL/GenBank/DDBJ databases">
        <title>Complete genome sequences of two moderately thermophilic Paenibacillus species.</title>
        <authorList>
            <person name="Butler R.III."/>
            <person name="Wang J."/>
            <person name="Stark B.C."/>
            <person name="Pombert J.-F."/>
        </authorList>
    </citation>
    <scope>NUCLEOTIDE SEQUENCE [LARGE SCALE GENOMIC DNA]</scope>
    <source>
        <strain evidence="12">32O-Y</strain>
    </source>
</reference>
<dbReference type="InterPro" id="IPR051399">
    <property type="entry name" value="RNA-guided_DNA_endo/Transpos"/>
</dbReference>
<keyword evidence="4" id="KW-0479">Metal-binding</keyword>
<evidence type="ECO:0000256" key="2">
    <source>
        <dbReference type="ARBA" id="ARBA00011044"/>
    </source>
</evidence>
<dbReference type="OrthoDB" id="56768at2"/>
<comment type="similarity">
    <text evidence="2">In the N-terminal section; belongs to the transposase 2 family.</text>
</comment>
<accession>A0A0U2VFB3</accession>
<evidence type="ECO:0000313" key="11">
    <source>
        <dbReference type="EMBL" id="ALS22211.1"/>
    </source>
</evidence>
<dbReference type="GO" id="GO:0003677">
    <property type="term" value="F:DNA binding"/>
    <property type="evidence" value="ECO:0007669"/>
    <property type="project" value="UniProtKB-KW"/>
</dbReference>
<dbReference type="GO" id="GO:0006310">
    <property type="term" value="P:DNA recombination"/>
    <property type="evidence" value="ECO:0007669"/>
    <property type="project" value="UniProtKB-KW"/>
</dbReference>
<dbReference type="Pfam" id="PF12323">
    <property type="entry name" value="HTH_OrfB_IS605"/>
    <property type="match status" value="1"/>
</dbReference>
<sequence>MQKAYKFRIYPNKKQIQQINKTFGCSRFVYNYFLDKRIKIYEENKETLSYGKCSSILTILKQEKEWLKEVDKFALQNSLKDLDRAYQKFFKEKTGFPKFKSKHNNRQSYRTNYTNNNIEINENKIKLPKLGWVKFAKSREVEGKILNVTISKNPSGKYFASFCCEVEIVQLPTSDNKIGLDLGIKDFVISSNGDKIDNPKHLIKSEQKLKNLQRSLSRKKKGSKNRNKVRIKLAKQHEKISNQRLDFLHKLSTKLISENQVIYLEDLKVKNMQQNERLAKNIADASWSKFRNILEYKAKWYGREVKILDRWFPSSKTCSCCGFKNEKLTLDIREWTCENCGENHDRDINAAVNILQQGLKLA</sequence>
<evidence type="ECO:0000259" key="8">
    <source>
        <dbReference type="Pfam" id="PF01385"/>
    </source>
</evidence>
<evidence type="ECO:0000256" key="5">
    <source>
        <dbReference type="ARBA" id="ARBA00022833"/>
    </source>
</evidence>
<dbReference type="NCBIfam" id="NF038281">
    <property type="entry name" value="IS200_TnpB"/>
    <property type="match status" value="1"/>
</dbReference>
<dbReference type="GO" id="GO:0046872">
    <property type="term" value="F:metal ion binding"/>
    <property type="evidence" value="ECO:0007669"/>
    <property type="project" value="UniProtKB-KW"/>
</dbReference>
<dbReference type="InterPro" id="IPR053522">
    <property type="entry name" value="RNA-guided_endonuclease_TnpB"/>
</dbReference>
<dbReference type="Pfam" id="PF01385">
    <property type="entry name" value="OrfB_IS605"/>
    <property type="match status" value="1"/>
</dbReference>
<gene>
    <name evidence="11" type="ORF">IJ22_18370</name>
</gene>
<dbReference type="GO" id="GO:0032196">
    <property type="term" value="P:transposition"/>
    <property type="evidence" value="ECO:0007669"/>
    <property type="project" value="UniProtKB-KW"/>
</dbReference>
<keyword evidence="7" id="KW-0233">DNA recombination</keyword>
<feature type="domain" description="Cas12f1-like TNB" evidence="9">
    <location>
        <begin position="287"/>
        <end position="354"/>
    </location>
</feature>
<dbReference type="PANTHER" id="PTHR30405">
    <property type="entry name" value="TRANSPOSASE"/>
    <property type="match status" value="1"/>
</dbReference>